<evidence type="ECO:0000313" key="2">
    <source>
        <dbReference type="EMBL" id="ANN19735.1"/>
    </source>
</evidence>
<keyword evidence="3" id="KW-1185">Reference proteome</keyword>
<protein>
    <submittedName>
        <fullName evidence="2">Uncharacterized protein</fullName>
    </submittedName>
</protein>
<keyword evidence="1" id="KW-0812">Transmembrane</keyword>
<dbReference type="STRING" id="31958.SD37_31695"/>
<organism evidence="2 3">
    <name type="scientific">Amycolatopsis orientalis</name>
    <name type="common">Nocardia orientalis</name>
    <dbReference type="NCBI Taxonomy" id="31958"/>
    <lineage>
        <taxon>Bacteria</taxon>
        <taxon>Bacillati</taxon>
        <taxon>Actinomycetota</taxon>
        <taxon>Actinomycetes</taxon>
        <taxon>Pseudonocardiales</taxon>
        <taxon>Pseudonocardiaceae</taxon>
        <taxon>Amycolatopsis</taxon>
    </lineage>
</organism>
<dbReference type="RefSeq" id="WP_044852052.1">
    <property type="nucleotide sequence ID" value="NZ_CP016174.1"/>
</dbReference>
<evidence type="ECO:0000313" key="3">
    <source>
        <dbReference type="Proteomes" id="UP000093695"/>
    </source>
</evidence>
<dbReference type="EMBL" id="CP016174">
    <property type="protein sequence ID" value="ANN19735.1"/>
    <property type="molecule type" value="Genomic_DNA"/>
</dbReference>
<feature type="transmembrane region" description="Helical" evidence="1">
    <location>
        <begin position="30"/>
        <end position="53"/>
    </location>
</feature>
<reference evidence="2 3" key="1">
    <citation type="journal article" date="2015" name="Genome Announc.">
        <title>Draft Genome Sequence of Norvancomycin-Producing Strain Amycolatopsis orientalis CPCC200066.</title>
        <authorList>
            <person name="Lei X."/>
            <person name="Yuan F."/>
            <person name="Shi Y."/>
            <person name="Li X."/>
            <person name="Wang L."/>
            <person name="Hong B."/>
        </authorList>
    </citation>
    <scope>NUCLEOTIDE SEQUENCE [LARGE SCALE GENOMIC DNA]</scope>
    <source>
        <strain evidence="2 3">B-37</strain>
    </source>
</reference>
<dbReference type="KEGG" id="aori:SD37_31695"/>
<name>A0A193C5W8_AMYOR</name>
<dbReference type="AlphaFoldDB" id="A0A193C5W8"/>
<proteinExistence type="predicted"/>
<keyword evidence="1" id="KW-1133">Transmembrane helix</keyword>
<gene>
    <name evidence="2" type="ORF">SD37_31695</name>
</gene>
<sequence>MITLKLLWLWLKITGVAALAVILEGVLIRGFWWTVLAVGGTVVVYVGLTVGIWKEWHAERNGAGTYQVIHYTRD</sequence>
<accession>A0A193C5W8</accession>
<evidence type="ECO:0000256" key="1">
    <source>
        <dbReference type="SAM" id="Phobius"/>
    </source>
</evidence>
<keyword evidence="1" id="KW-0472">Membrane</keyword>
<dbReference type="Proteomes" id="UP000093695">
    <property type="component" value="Chromosome"/>
</dbReference>